<name>A0A6G0Y5B9_APHCR</name>
<comment type="caution">
    <text evidence="1">The sequence shown here is derived from an EMBL/GenBank/DDBJ whole genome shotgun (WGS) entry which is preliminary data.</text>
</comment>
<accession>A0A6G0Y5B9</accession>
<dbReference type="AlphaFoldDB" id="A0A6G0Y5B9"/>
<proteinExistence type="predicted"/>
<gene>
    <name evidence="1" type="ORF">FWK35_00021052</name>
</gene>
<protein>
    <submittedName>
        <fullName evidence="1">Uncharacterized protein</fullName>
    </submittedName>
</protein>
<organism evidence="1 2">
    <name type="scientific">Aphis craccivora</name>
    <name type="common">Cowpea aphid</name>
    <dbReference type="NCBI Taxonomy" id="307492"/>
    <lineage>
        <taxon>Eukaryota</taxon>
        <taxon>Metazoa</taxon>
        <taxon>Ecdysozoa</taxon>
        <taxon>Arthropoda</taxon>
        <taxon>Hexapoda</taxon>
        <taxon>Insecta</taxon>
        <taxon>Pterygota</taxon>
        <taxon>Neoptera</taxon>
        <taxon>Paraneoptera</taxon>
        <taxon>Hemiptera</taxon>
        <taxon>Sternorrhyncha</taxon>
        <taxon>Aphidomorpha</taxon>
        <taxon>Aphidoidea</taxon>
        <taxon>Aphididae</taxon>
        <taxon>Aphidini</taxon>
        <taxon>Aphis</taxon>
        <taxon>Aphis</taxon>
    </lineage>
</organism>
<dbReference type="Proteomes" id="UP000478052">
    <property type="component" value="Unassembled WGS sequence"/>
</dbReference>
<reference evidence="1 2" key="1">
    <citation type="submission" date="2019-08" db="EMBL/GenBank/DDBJ databases">
        <title>Whole genome of Aphis craccivora.</title>
        <authorList>
            <person name="Voronova N.V."/>
            <person name="Shulinski R.S."/>
            <person name="Bandarenka Y.V."/>
            <person name="Zhorov D.G."/>
            <person name="Warner D."/>
        </authorList>
    </citation>
    <scope>NUCLEOTIDE SEQUENCE [LARGE SCALE GENOMIC DNA]</scope>
    <source>
        <strain evidence="1">180601</strain>
        <tissue evidence="1">Whole Body</tissue>
    </source>
</reference>
<dbReference type="OrthoDB" id="6629043at2759"/>
<keyword evidence="2" id="KW-1185">Reference proteome</keyword>
<dbReference type="PANTHER" id="PTHR47331:SF5">
    <property type="entry name" value="RIBONUCLEASE H"/>
    <property type="match status" value="1"/>
</dbReference>
<dbReference type="PANTHER" id="PTHR47331">
    <property type="entry name" value="PHD-TYPE DOMAIN-CONTAINING PROTEIN"/>
    <property type="match status" value="1"/>
</dbReference>
<evidence type="ECO:0000313" key="2">
    <source>
        <dbReference type="Proteomes" id="UP000478052"/>
    </source>
</evidence>
<evidence type="ECO:0000313" key="1">
    <source>
        <dbReference type="EMBL" id="KAF0749554.1"/>
    </source>
</evidence>
<sequence length="122" mass="14296">MCMDHFDKTVERKEDGRFVVQLPFRENINTLGTSRSTALKRFLSLENRFRSNPELKKIYIEFMEEYENLGHMKKVNISEETVKSYYIPHHAVLRYSSVTTKLRVVFDASCATDSKKSCHVAQ</sequence>
<dbReference type="EMBL" id="VUJU01006055">
    <property type="protein sequence ID" value="KAF0749554.1"/>
    <property type="molecule type" value="Genomic_DNA"/>
</dbReference>